<name>A0A087USH1_STEMI</name>
<dbReference type="EMBL" id="KK121356">
    <property type="protein sequence ID" value="KFM80310.1"/>
    <property type="molecule type" value="Genomic_DNA"/>
</dbReference>
<comment type="subcellular location">
    <subcellularLocation>
        <location evidence="2">Endosome membrane</location>
        <topology evidence="2">Peripheral membrane protein</topology>
    </subcellularLocation>
    <subcellularLocation>
        <location evidence="1">Late endosome membrane</location>
    </subcellularLocation>
    <subcellularLocation>
        <location evidence="3">Lysosome membrane</location>
        <topology evidence="3">Peripheral membrane protein</topology>
        <orientation evidence="3">Cytoplasmic side</orientation>
    </subcellularLocation>
</comment>
<dbReference type="InterPro" id="IPR006629">
    <property type="entry name" value="LITAF"/>
</dbReference>
<protein>
    <submittedName>
        <fullName evidence="10">Lipopolysaccharide-induced tumor necrosis factor-alpha factor-like protein</fullName>
    </submittedName>
</protein>
<evidence type="ECO:0000256" key="7">
    <source>
        <dbReference type="ARBA" id="ARBA00023136"/>
    </source>
</evidence>
<dbReference type="OrthoDB" id="5599753at2759"/>
<dbReference type="PANTHER" id="PTHR23292">
    <property type="entry name" value="LIPOPOLYSACCHARIDE-INDUCED TUMOR NECROSIS FACTOR-ALPHA FACTOR"/>
    <property type="match status" value="1"/>
</dbReference>
<dbReference type="GO" id="GO:0005765">
    <property type="term" value="C:lysosomal membrane"/>
    <property type="evidence" value="ECO:0007669"/>
    <property type="project" value="UniProtKB-SubCell"/>
</dbReference>
<evidence type="ECO:0000256" key="3">
    <source>
        <dbReference type="ARBA" id="ARBA00004630"/>
    </source>
</evidence>
<dbReference type="GO" id="GO:0008270">
    <property type="term" value="F:zinc ion binding"/>
    <property type="evidence" value="ECO:0007669"/>
    <property type="project" value="TreeGrafter"/>
</dbReference>
<evidence type="ECO:0000256" key="5">
    <source>
        <dbReference type="ARBA" id="ARBA00022723"/>
    </source>
</evidence>
<dbReference type="PANTHER" id="PTHR23292:SF6">
    <property type="entry name" value="FI16602P1-RELATED"/>
    <property type="match status" value="1"/>
</dbReference>
<dbReference type="PROSITE" id="PS51837">
    <property type="entry name" value="LITAF"/>
    <property type="match status" value="1"/>
</dbReference>
<comment type="similarity">
    <text evidence="4">Belongs to the CDIP1/LITAF family.</text>
</comment>
<evidence type="ECO:0000313" key="10">
    <source>
        <dbReference type="EMBL" id="KFM80310.1"/>
    </source>
</evidence>
<dbReference type="Pfam" id="PF10601">
    <property type="entry name" value="zf-LITAF-like"/>
    <property type="match status" value="1"/>
</dbReference>
<keyword evidence="8" id="KW-0812">Transmembrane</keyword>
<organism evidence="10 11">
    <name type="scientific">Stegodyphus mimosarum</name>
    <name type="common">African social velvet spider</name>
    <dbReference type="NCBI Taxonomy" id="407821"/>
    <lineage>
        <taxon>Eukaryota</taxon>
        <taxon>Metazoa</taxon>
        <taxon>Ecdysozoa</taxon>
        <taxon>Arthropoda</taxon>
        <taxon>Chelicerata</taxon>
        <taxon>Arachnida</taxon>
        <taxon>Araneae</taxon>
        <taxon>Araneomorphae</taxon>
        <taxon>Entelegynae</taxon>
        <taxon>Eresoidea</taxon>
        <taxon>Eresidae</taxon>
        <taxon>Stegodyphus</taxon>
    </lineage>
</organism>
<evidence type="ECO:0000313" key="11">
    <source>
        <dbReference type="Proteomes" id="UP000054359"/>
    </source>
</evidence>
<dbReference type="OMA" id="TKTHLCA"/>
<accession>A0A087USH1</accession>
<dbReference type="Proteomes" id="UP000054359">
    <property type="component" value="Unassembled WGS sequence"/>
</dbReference>
<dbReference type="STRING" id="407821.A0A087USH1"/>
<evidence type="ECO:0000256" key="4">
    <source>
        <dbReference type="ARBA" id="ARBA00005975"/>
    </source>
</evidence>
<keyword evidence="8" id="KW-1133">Transmembrane helix</keyword>
<dbReference type="GO" id="GO:0031902">
    <property type="term" value="C:late endosome membrane"/>
    <property type="evidence" value="ECO:0007669"/>
    <property type="project" value="UniProtKB-SubCell"/>
</dbReference>
<sequence length="86" mass="9141">MQPATVVVAPLPPFGDTPVQVTCGNCRQTVMTTTIAENGACAWLAAAIVCFIFCPCAWVPLVMDSCKDVHHTCPACGARLGTYKRL</sequence>
<feature type="non-terminal residue" evidence="10">
    <location>
        <position position="86"/>
    </location>
</feature>
<keyword evidence="11" id="KW-1185">Reference proteome</keyword>
<evidence type="ECO:0000256" key="1">
    <source>
        <dbReference type="ARBA" id="ARBA00004414"/>
    </source>
</evidence>
<gene>
    <name evidence="10" type="ORF">X975_09043</name>
</gene>
<keyword evidence="7 8" id="KW-0472">Membrane</keyword>
<dbReference type="SMART" id="SM00714">
    <property type="entry name" value="LITAF"/>
    <property type="match status" value="1"/>
</dbReference>
<reference evidence="10 11" key="1">
    <citation type="submission" date="2013-11" db="EMBL/GenBank/DDBJ databases">
        <title>Genome sequencing of Stegodyphus mimosarum.</title>
        <authorList>
            <person name="Bechsgaard J."/>
        </authorList>
    </citation>
    <scope>NUCLEOTIDE SEQUENCE [LARGE SCALE GENOMIC DNA]</scope>
</reference>
<evidence type="ECO:0000256" key="2">
    <source>
        <dbReference type="ARBA" id="ARBA00004481"/>
    </source>
</evidence>
<proteinExistence type="inferred from homology"/>
<evidence type="ECO:0000256" key="6">
    <source>
        <dbReference type="ARBA" id="ARBA00022833"/>
    </source>
</evidence>
<evidence type="ECO:0000259" key="9">
    <source>
        <dbReference type="PROSITE" id="PS51837"/>
    </source>
</evidence>
<keyword evidence="5" id="KW-0479">Metal-binding</keyword>
<dbReference type="AlphaFoldDB" id="A0A087USH1"/>
<keyword evidence="6" id="KW-0862">Zinc</keyword>
<feature type="domain" description="LITAF" evidence="9">
    <location>
        <begin position="3"/>
        <end position="85"/>
    </location>
</feature>
<dbReference type="InterPro" id="IPR037519">
    <property type="entry name" value="LITAF_fam"/>
</dbReference>
<evidence type="ECO:0000256" key="8">
    <source>
        <dbReference type="SAM" id="Phobius"/>
    </source>
</evidence>
<feature type="transmembrane region" description="Helical" evidence="8">
    <location>
        <begin position="41"/>
        <end position="63"/>
    </location>
</feature>